<proteinExistence type="predicted"/>
<accession>B7KER3</accession>
<evidence type="ECO:0000313" key="2">
    <source>
        <dbReference type="EMBL" id="ACK69088.1"/>
    </source>
</evidence>
<organism evidence="2 3">
    <name type="scientific">Gloeothece citriformis (strain PCC 7424)</name>
    <name type="common">Cyanothece sp. (strain PCC 7424)</name>
    <dbReference type="NCBI Taxonomy" id="65393"/>
    <lineage>
        <taxon>Bacteria</taxon>
        <taxon>Bacillati</taxon>
        <taxon>Cyanobacteriota</taxon>
        <taxon>Cyanophyceae</taxon>
        <taxon>Oscillatoriophycideae</taxon>
        <taxon>Chroococcales</taxon>
        <taxon>Aphanothecaceae</taxon>
        <taxon>Gloeothece</taxon>
        <taxon>Gloeothece citriformis</taxon>
    </lineage>
</organism>
<evidence type="ECO:0000256" key="1">
    <source>
        <dbReference type="SAM" id="Phobius"/>
    </source>
</evidence>
<keyword evidence="1" id="KW-1133">Transmembrane helix</keyword>
<dbReference type="OrthoDB" id="530614at2"/>
<dbReference type="HOGENOM" id="CLU_2034203_0_0_3"/>
<dbReference type="AlphaFoldDB" id="B7KER3"/>
<sequence>MATCSRCHQLVDNQAVRCPHCGNQLKGFGHPGIPLYQAEKDTFLCESCLYHEDDSCNFPQRPYAKTCTLYQDKHQPLIHESPKPSLSKNVRLWVERNRWLILLIGLIMVSIALAI</sequence>
<evidence type="ECO:0000313" key="3">
    <source>
        <dbReference type="Proteomes" id="UP000002384"/>
    </source>
</evidence>
<keyword evidence="1" id="KW-0472">Membrane</keyword>
<dbReference type="Proteomes" id="UP000002384">
    <property type="component" value="Chromosome"/>
</dbReference>
<dbReference type="RefSeq" id="WP_012598035.1">
    <property type="nucleotide sequence ID" value="NC_011729.1"/>
</dbReference>
<evidence type="ECO:0008006" key="4">
    <source>
        <dbReference type="Google" id="ProtNLM"/>
    </source>
</evidence>
<gene>
    <name evidence="2" type="ordered locus">PCC7424_0628</name>
</gene>
<dbReference type="EMBL" id="CP001291">
    <property type="protein sequence ID" value="ACK69088.1"/>
    <property type="molecule type" value="Genomic_DNA"/>
</dbReference>
<dbReference type="eggNOG" id="ENOG5032T3U">
    <property type="taxonomic scope" value="Bacteria"/>
</dbReference>
<keyword evidence="1" id="KW-0812">Transmembrane</keyword>
<protein>
    <recommendedName>
        <fullName evidence="4">DZANK-type domain-containing protein</fullName>
    </recommendedName>
</protein>
<name>B7KER3_GLOC7</name>
<dbReference type="KEGG" id="cyc:PCC7424_0628"/>
<dbReference type="STRING" id="65393.PCC7424_0628"/>
<reference evidence="3" key="1">
    <citation type="journal article" date="2011" name="MBio">
        <title>Novel metabolic attributes of the genus Cyanothece, comprising a group of unicellular nitrogen-fixing Cyanobacteria.</title>
        <authorList>
            <person name="Bandyopadhyay A."/>
            <person name="Elvitigala T."/>
            <person name="Welsh E."/>
            <person name="Stockel J."/>
            <person name="Liberton M."/>
            <person name="Min H."/>
            <person name="Sherman L.A."/>
            <person name="Pakrasi H.B."/>
        </authorList>
    </citation>
    <scope>NUCLEOTIDE SEQUENCE [LARGE SCALE GENOMIC DNA]</scope>
    <source>
        <strain evidence="3">PCC 7424</strain>
    </source>
</reference>
<keyword evidence="3" id="KW-1185">Reference proteome</keyword>
<feature type="transmembrane region" description="Helical" evidence="1">
    <location>
        <begin position="97"/>
        <end position="114"/>
    </location>
</feature>